<proteinExistence type="predicted"/>
<accession>A0A7V4TYT5</accession>
<dbReference type="Proteomes" id="UP000885779">
    <property type="component" value="Unassembled WGS sequence"/>
</dbReference>
<keyword evidence="1" id="KW-1133">Transmembrane helix</keyword>
<keyword evidence="1" id="KW-0812">Transmembrane</keyword>
<feature type="transmembrane region" description="Helical" evidence="1">
    <location>
        <begin position="21"/>
        <end position="45"/>
    </location>
</feature>
<dbReference type="EMBL" id="DRQG01000034">
    <property type="protein sequence ID" value="HGY54911.1"/>
    <property type="molecule type" value="Genomic_DNA"/>
</dbReference>
<evidence type="ECO:0000313" key="2">
    <source>
        <dbReference type="EMBL" id="HGY54911.1"/>
    </source>
</evidence>
<keyword evidence="1" id="KW-0472">Membrane</keyword>
<sequence>MELYKKTTIFDSKSEKHMKPTNTLLQILFVGLALFFATFLGGILMSFVIDAPPFSKIWLIELLKGFFWGFFWGLLTAPLAVFKIKRQRIIGWIMFFILGITGEIIISLILLI</sequence>
<protein>
    <submittedName>
        <fullName evidence="2">Uncharacterized protein</fullName>
    </submittedName>
</protein>
<comment type="caution">
    <text evidence="2">The sequence shown here is derived from an EMBL/GenBank/DDBJ whole genome shotgun (WGS) entry which is preliminary data.</text>
</comment>
<reference evidence="2" key="1">
    <citation type="journal article" date="2020" name="mSystems">
        <title>Genome- and Community-Level Interaction Insights into Carbon Utilization and Element Cycling Functions of Hydrothermarchaeota in Hydrothermal Sediment.</title>
        <authorList>
            <person name="Zhou Z."/>
            <person name="Liu Y."/>
            <person name="Xu W."/>
            <person name="Pan J."/>
            <person name="Luo Z.H."/>
            <person name="Li M."/>
        </authorList>
    </citation>
    <scope>NUCLEOTIDE SEQUENCE [LARGE SCALE GENOMIC DNA]</scope>
    <source>
        <strain evidence="2">HyVt-577</strain>
    </source>
</reference>
<feature type="transmembrane region" description="Helical" evidence="1">
    <location>
        <begin position="89"/>
        <end position="111"/>
    </location>
</feature>
<name>A0A7V4TYT5_CALAY</name>
<feature type="transmembrane region" description="Helical" evidence="1">
    <location>
        <begin position="65"/>
        <end position="82"/>
    </location>
</feature>
<gene>
    <name evidence="2" type="ORF">ENK44_04360</name>
</gene>
<organism evidence="2">
    <name type="scientific">Caldithrix abyssi</name>
    <dbReference type="NCBI Taxonomy" id="187145"/>
    <lineage>
        <taxon>Bacteria</taxon>
        <taxon>Pseudomonadati</taxon>
        <taxon>Calditrichota</taxon>
        <taxon>Calditrichia</taxon>
        <taxon>Calditrichales</taxon>
        <taxon>Calditrichaceae</taxon>
        <taxon>Caldithrix</taxon>
    </lineage>
</organism>
<dbReference type="AlphaFoldDB" id="A0A7V4TYT5"/>
<evidence type="ECO:0000256" key="1">
    <source>
        <dbReference type="SAM" id="Phobius"/>
    </source>
</evidence>